<dbReference type="Pfam" id="PF00512">
    <property type="entry name" value="HisKA"/>
    <property type="match status" value="1"/>
</dbReference>
<dbReference type="InterPro" id="IPR036097">
    <property type="entry name" value="HisK_dim/P_sf"/>
</dbReference>
<comment type="caution">
    <text evidence="10">The sequence shown here is derived from an EMBL/GenBank/DDBJ whole genome shotgun (WGS) entry which is preliminary data.</text>
</comment>
<dbReference type="Proteomes" id="UP001356170">
    <property type="component" value="Unassembled WGS sequence"/>
</dbReference>
<evidence type="ECO:0000256" key="1">
    <source>
        <dbReference type="ARBA" id="ARBA00000085"/>
    </source>
</evidence>
<feature type="domain" description="Histidine kinase" evidence="9">
    <location>
        <begin position="217"/>
        <end position="423"/>
    </location>
</feature>
<keyword evidence="8" id="KW-0472">Membrane</keyword>
<dbReference type="EC" id="2.7.13.3" evidence="2"/>
<keyword evidence="5 8" id="KW-0812">Transmembrane</keyword>
<evidence type="ECO:0000256" key="8">
    <source>
        <dbReference type="SAM" id="Phobius"/>
    </source>
</evidence>
<keyword evidence="11" id="KW-1185">Reference proteome</keyword>
<evidence type="ECO:0000313" key="11">
    <source>
        <dbReference type="Proteomes" id="UP001356170"/>
    </source>
</evidence>
<evidence type="ECO:0000313" key="10">
    <source>
        <dbReference type="EMBL" id="MEF2155618.1"/>
    </source>
</evidence>
<dbReference type="CDD" id="cd00082">
    <property type="entry name" value="HisKA"/>
    <property type="match status" value="1"/>
</dbReference>
<feature type="transmembrane region" description="Helical" evidence="8">
    <location>
        <begin position="130"/>
        <end position="152"/>
    </location>
</feature>
<feature type="transmembrane region" description="Helical" evidence="8">
    <location>
        <begin position="12"/>
        <end position="34"/>
    </location>
</feature>
<accession>A0ABU7V021</accession>
<dbReference type="PANTHER" id="PTHR45436">
    <property type="entry name" value="SENSOR HISTIDINE KINASE YKOH"/>
    <property type="match status" value="1"/>
</dbReference>
<keyword evidence="3" id="KW-0597">Phosphoprotein</keyword>
<dbReference type="SUPFAM" id="SSF55874">
    <property type="entry name" value="ATPase domain of HSP90 chaperone/DNA topoisomerase II/histidine kinase"/>
    <property type="match status" value="1"/>
</dbReference>
<dbReference type="Gene3D" id="1.10.287.130">
    <property type="match status" value="1"/>
</dbReference>
<dbReference type="RefSeq" id="WP_331703652.1">
    <property type="nucleotide sequence ID" value="NZ_JAZHBO010000002.1"/>
</dbReference>
<dbReference type="Gene3D" id="3.30.565.10">
    <property type="entry name" value="Histidine kinase-like ATPase, C-terminal domain"/>
    <property type="match status" value="1"/>
</dbReference>
<dbReference type="EMBL" id="JAZHBO010000002">
    <property type="protein sequence ID" value="MEF2155618.1"/>
    <property type="molecule type" value="Genomic_DNA"/>
</dbReference>
<keyword evidence="10" id="KW-0547">Nucleotide-binding</keyword>
<keyword evidence="7 8" id="KW-1133">Transmembrane helix</keyword>
<evidence type="ECO:0000256" key="6">
    <source>
        <dbReference type="ARBA" id="ARBA00022777"/>
    </source>
</evidence>
<dbReference type="Pfam" id="PF02518">
    <property type="entry name" value="HATPase_c"/>
    <property type="match status" value="1"/>
</dbReference>
<evidence type="ECO:0000256" key="5">
    <source>
        <dbReference type="ARBA" id="ARBA00022692"/>
    </source>
</evidence>
<evidence type="ECO:0000256" key="2">
    <source>
        <dbReference type="ARBA" id="ARBA00012438"/>
    </source>
</evidence>
<dbReference type="InterPro" id="IPR036890">
    <property type="entry name" value="HATPase_C_sf"/>
</dbReference>
<dbReference type="InterPro" id="IPR003661">
    <property type="entry name" value="HisK_dim/P_dom"/>
</dbReference>
<dbReference type="InterPro" id="IPR003594">
    <property type="entry name" value="HATPase_dom"/>
</dbReference>
<organism evidence="10 11">
    <name type="scientific">Aquilutibacter rugosus</name>
    <dbReference type="NCBI Taxonomy" id="3115820"/>
    <lineage>
        <taxon>Bacteria</taxon>
        <taxon>Pseudomonadati</taxon>
        <taxon>Pseudomonadota</taxon>
        <taxon>Gammaproteobacteria</taxon>
        <taxon>Lysobacterales</taxon>
        <taxon>Lysobacteraceae</taxon>
        <taxon>Aquilutibacter</taxon>
    </lineage>
</organism>
<dbReference type="SMART" id="SM00388">
    <property type="entry name" value="HisKA"/>
    <property type="match status" value="1"/>
</dbReference>
<name>A0ABU7V021_9GAMM</name>
<protein>
    <recommendedName>
        <fullName evidence="2">histidine kinase</fullName>
        <ecNumber evidence="2">2.7.13.3</ecNumber>
    </recommendedName>
</protein>
<proteinExistence type="predicted"/>
<comment type="catalytic activity">
    <reaction evidence="1">
        <text>ATP + protein L-histidine = ADP + protein N-phospho-L-histidine.</text>
        <dbReference type="EC" id="2.7.13.3"/>
    </reaction>
</comment>
<dbReference type="InterPro" id="IPR005467">
    <property type="entry name" value="His_kinase_dom"/>
</dbReference>
<evidence type="ECO:0000256" key="3">
    <source>
        <dbReference type="ARBA" id="ARBA00022553"/>
    </source>
</evidence>
<dbReference type="PANTHER" id="PTHR45436:SF16">
    <property type="entry name" value="HISTIDINE KINASE"/>
    <property type="match status" value="1"/>
</dbReference>
<dbReference type="InterPro" id="IPR050428">
    <property type="entry name" value="TCS_sensor_his_kinase"/>
</dbReference>
<keyword evidence="6" id="KW-0418">Kinase</keyword>
<dbReference type="SMART" id="SM00387">
    <property type="entry name" value="HATPase_c"/>
    <property type="match status" value="1"/>
</dbReference>
<keyword evidence="4" id="KW-0808">Transferase</keyword>
<reference evidence="10 11" key="1">
    <citation type="submission" date="2024-01" db="EMBL/GenBank/DDBJ databases">
        <title>Novel species of the genus Luteimonas isolated from rivers.</title>
        <authorList>
            <person name="Lu H."/>
        </authorList>
    </citation>
    <scope>NUCLEOTIDE SEQUENCE [LARGE SCALE GENOMIC DNA]</scope>
    <source>
        <strain evidence="10 11">FXH3W</strain>
    </source>
</reference>
<sequence>MRPLLGDTLPRRMITAMVLYLVVLTLVLSAFTVISNERAEKFGWRAILTNAMTAWDGSDQVDSTKIVSPIRRFDNSTSSIPVEFSGLSDGLHDDILLNGKVYAVLLTTTRDGHRRAVAVDASSIEKKEHVLVTQVLSVIVATMVLAGLLGAWSLKRALRPLSDVVREISLLDPEVSDVRLVPPADATHEVRTLAGAVNGYSGRIGDYVRRERAFVEMASHELRTPVAVLSNELELMQDEAQRDHREVPRLQRARRTTQDLQSLLEILLLLARNPERLQKQSSQVDPVAIAQKQIQLHQALLQHKQLQIVQSGGNQGNLLAPPVLVEVIVANLLRNAIENSDHGTIEVHWDRDGTLTVTDPGSTMSAQEVSELYRRVLRGDSMHSAGIGMQLLSRIVEHMGWRLDYSEVAAGRTQARVQFPQSAPIGLA</sequence>
<evidence type="ECO:0000256" key="4">
    <source>
        <dbReference type="ARBA" id="ARBA00022679"/>
    </source>
</evidence>
<keyword evidence="10" id="KW-0067">ATP-binding</keyword>
<dbReference type="GO" id="GO:0005524">
    <property type="term" value="F:ATP binding"/>
    <property type="evidence" value="ECO:0007669"/>
    <property type="project" value="UniProtKB-KW"/>
</dbReference>
<dbReference type="SUPFAM" id="SSF47384">
    <property type="entry name" value="Homodimeric domain of signal transducing histidine kinase"/>
    <property type="match status" value="1"/>
</dbReference>
<gene>
    <name evidence="10" type="ORF">V3390_05140</name>
</gene>
<evidence type="ECO:0000256" key="7">
    <source>
        <dbReference type="ARBA" id="ARBA00022989"/>
    </source>
</evidence>
<dbReference type="PROSITE" id="PS50109">
    <property type="entry name" value="HIS_KIN"/>
    <property type="match status" value="1"/>
</dbReference>
<evidence type="ECO:0000259" key="9">
    <source>
        <dbReference type="PROSITE" id="PS50109"/>
    </source>
</evidence>